<evidence type="ECO:0000313" key="2">
    <source>
        <dbReference type="EMBL" id="AUG49493.1"/>
    </source>
</evidence>
<keyword evidence="1" id="KW-0472">Membrane</keyword>
<keyword evidence="2" id="KW-0614">Plasmid</keyword>
<name>A0A2H5A440_9EURY</name>
<dbReference type="EMBL" id="CP019156">
    <property type="protein sequence ID" value="AUG49493.1"/>
    <property type="molecule type" value="Genomic_DNA"/>
</dbReference>
<evidence type="ECO:0000256" key="1">
    <source>
        <dbReference type="SAM" id="Phobius"/>
    </source>
</evidence>
<organism evidence="2 3">
    <name type="scientific">Haloarcula taiwanensis</name>
    <dbReference type="NCBI Taxonomy" id="1932004"/>
    <lineage>
        <taxon>Archaea</taxon>
        <taxon>Methanobacteriati</taxon>
        <taxon>Methanobacteriota</taxon>
        <taxon>Stenosarchaea group</taxon>
        <taxon>Halobacteria</taxon>
        <taxon>Halobacteriales</taxon>
        <taxon>Haloarculaceae</taxon>
        <taxon>Haloarcula</taxon>
    </lineage>
</organism>
<proteinExistence type="predicted"/>
<feature type="transmembrane region" description="Helical" evidence="1">
    <location>
        <begin position="12"/>
        <end position="32"/>
    </location>
</feature>
<keyword evidence="1" id="KW-0812">Transmembrane</keyword>
<dbReference type="Proteomes" id="UP000242917">
    <property type="component" value="Plasmid pNYT1"/>
</dbReference>
<accession>A0A2H5A440</accession>
<keyword evidence="3" id="KW-1185">Reference proteome</keyword>
<sequence>MPSRDPPSQWTDPEYVSTVVGVLATGALIFYSSLTQSGPTVDEIAFVILAITVPTTVAYELARRFG</sequence>
<dbReference type="AlphaFoldDB" id="A0A2H5A440"/>
<geneLocation type="plasmid" evidence="2 3">
    <name>pNYT1</name>
</geneLocation>
<gene>
    <name evidence="2" type="ORF">BVU17_17520</name>
</gene>
<evidence type="ECO:0000313" key="3">
    <source>
        <dbReference type="Proteomes" id="UP000242917"/>
    </source>
</evidence>
<dbReference type="KEGG" id="hta:BVU17_17520"/>
<keyword evidence="1" id="KW-1133">Transmembrane helix</keyword>
<protein>
    <submittedName>
        <fullName evidence="2">Uncharacterized protein</fullName>
    </submittedName>
</protein>
<reference evidence="2 3" key="1">
    <citation type="submission" date="2017-01" db="EMBL/GenBank/DDBJ databases">
        <title>A Red Light-Sensitive Sensory Rhodopsin I From Haloarcula taiwanensis, A New Haloarchaeon Isolated From Taiwan.</title>
        <authorList>
            <person name="Yang C.-S."/>
            <person name="Han Y.-A."/>
            <person name="Chen P.-C."/>
            <person name="Ng W.V."/>
            <person name="Chen T.-W."/>
        </authorList>
    </citation>
    <scope>NUCLEOTIDE SEQUENCE [LARGE SCALE GENOMIC DNA]</scope>
    <source>
        <strain evidence="2 3">Taiwanensis</strain>
        <plasmid evidence="2 3">pNYT1</plasmid>
    </source>
</reference>